<dbReference type="Proteomes" id="UP000730618">
    <property type="component" value="Unassembled WGS sequence"/>
</dbReference>
<proteinExistence type="predicted"/>
<dbReference type="InterPro" id="IPR006059">
    <property type="entry name" value="SBP"/>
</dbReference>
<dbReference type="EMBL" id="CAJVCE010000004">
    <property type="protein sequence ID" value="CAG7632327.1"/>
    <property type="molecule type" value="Genomic_DNA"/>
</dbReference>
<comment type="caution">
    <text evidence="1">The sequence shown here is derived from an EMBL/GenBank/DDBJ whole genome shotgun (WGS) entry which is preliminary data.</text>
</comment>
<evidence type="ECO:0000313" key="1">
    <source>
        <dbReference type="EMBL" id="CAG7632327.1"/>
    </source>
</evidence>
<sequence length="393" mass="44463">MTTKLVTGTTLDKLIAAGEVPDVILTSNYYLYDLLQLGLGSDLNDFVKQEKIDLGKFEPETINVMKSFGTKGELYGIPYAMNYGLMLYNKDIFNKFAVSFPKDGMTWNQVIELARKVTRLDQGTQYIGIDLQNPSILVRAYGLGVVDDKQEKAVFTTDPFKKIFNLFEQNYSIPGSIEPKKKYTFGIDYFLKDQKIAMFPFWLAATTARLPQLNESGKNFNWDVVSYPSFEDKPGVGREVDFHLAMVTPGSKNKKAAYAVLKTLISDEAQQAMNKGTRLTALKDPAMKKDVAVDTKLYDGKNLQGIFTVKPAPLAKATKYDVKLYSFLNEGAKNMAYDQKDINTVLREAEENGNKYIQEMKWHSSHRTGASVERSFSFLGQLSFICKLRYHEK</sequence>
<gene>
    <name evidence="1" type="ORF">PAECIP111802_01834</name>
</gene>
<evidence type="ECO:0000313" key="2">
    <source>
        <dbReference type="Proteomes" id="UP000730618"/>
    </source>
</evidence>
<dbReference type="PANTHER" id="PTHR43649">
    <property type="entry name" value="ARABINOSE-BINDING PROTEIN-RELATED"/>
    <property type="match status" value="1"/>
</dbReference>
<reference evidence="1 2" key="1">
    <citation type="submission" date="2021-06" db="EMBL/GenBank/DDBJ databases">
        <authorList>
            <person name="Criscuolo A."/>
        </authorList>
    </citation>
    <scope>NUCLEOTIDE SEQUENCE [LARGE SCALE GENOMIC DNA]</scope>
    <source>
        <strain evidence="2">CIP 111802</strain>
    </source>
</reference>
<keyword evidence="2" id="KW-1185">Reference proteome</keyword>
<name>A0ABN7TIH0_9BACL</name>
<protein>
    <recommendedName>
        <fullName evidence="3">Extracellular solute-binding protein</fullName>
    </recommendedName>
</protein>
<dbReference type="InterPro" id="IPR050490">
    <property type="entry name" value="Bact_solute-bd_prot1"/>
</dbReference>
<dbReference type="RefSeq" id="WP_218098169.1">
    <property type="nucleotide sequence ID" value="NZ_CAJVCE010000004.1"/>
</dbReference>
<evidence type="ECO:0008006" key="3">
    <source>
        <dbReference type="Google" id="ProtNLM"/>
    </source>
</evidence>
<dbReference type="PANTHER" id="PTHR43649:SF12">
    <property type="entry name" value="DIACETYLCHITOBIOSE BINDING PROTEIN DASA"/>
    <property type="match status" value="1"/>
</dbReference>
<dbReference type="Pfam" id="PF01547">
    <property type="entry name" value="SBP_bac_1"/>
    <property type="match status" value="1"/>
</dbReference>
<organism evidence="1 2">
    <name type="scientific">Paenibacillus allorhizosphaerae</name>
    <dbReference type="NCBI Taxonomy" id="2849866"/>
    <lineage>
        <taxon>Bacteria</taxon>
        <taxon>Bacillati</taxon>
        <taxon>Bacillota</taxon>
        <taxon>Bacilli</taxon>
        <taxon>Bacillales</taxon>
        <taxon>Paenibacillaceae</taxon>
        <taxon>Paenibacillus</taxon>
    </lineage>
</organism>
<accession>A0ABN7TIH0</accession>